<accession>A0A6A6LCC1</accession>
<name>A0A6A6LCC1_HEVBR</name>
<dbReference type="PANTHER" id="PTHR35704">
    <property type="entry name" value="OS02G0254600 PROTEIN"/>
    <property type="match status" value="1"/>
</dbReference>
<evidence type="ECO:0000313" key="3">
    <source>
        <dbReference type="Proteomes" id="UP000467840"/>
    </source>
</evidence>
<comment type="caution">
    <text evidence="2">The sequence shown here is derived from an EMBL/GenBank/DDBJ whole genome shotgun (WGS) entry which is preliminary data.</text>
</comment>
<dbReference type="PANTHER" id="PTHR35704:SF1">
    <property type="entry name" value="OS02G0254600 PROTEIN"/>
    <property type="match status" value="1"/>
</dbReference>
<organism evidence="2 3">
    <name type="scientific">Hevea brasiliensis</name>
    <name type="common">Para rubber tree</name>
    <name type="synonym">Siphonia brasiliensis</name>
    <dbReference type="NCBI Taxonomy" id="3981"/>
    <lineage>
        <taxon>Eukaryota</taxon>
        <taxon>Viridiplantae</taxon>
        <taxon>Streptophyta</taxon>
        <taxon>Embryophyta</taxon>
        <taxon>Tracheophyta</taxon>
        <taxon>Spermatophyta</taxon>
        <taxon>Magnoliopsida</taxon>
        <taxon>eudicotyledons</taxon>
        <taxon>Gunneridae</taxon>
        <taxon>Pentapetalae</taxon>
        <taxon>rosids</taxon>
        <taxon>fabids</taxon>
        <taxon>Malpighiales</taxon>
        <taxon>Euphorbiaceae</taxon>
        <taxon>Crotonoideae</taxon>
        <taxon>Micrandreae</taxon>
        <taxon>Hevea</taxon>
    </lineage>
</organism>
<evidence type="ECO:0000256" key="1">
    <source>
        <dbReference type="SAM" id="MobiDB-lite"/>
    </source>
</evidence>
<reference evidence="2 3" key="1">
    <citation type="journal article" date="2020" name="Mol. Plant">
        <title>The Chromosome-Based Rubber Tree Genome Provides New Insights into Spurge Genome Evolution and Rubber Biosynthesis.</title>
        <authorList>
            <person name="Liu J."/>
            <person name="Shi C."/>
            <person name="Shi C.C."/>
            <person name="Li W."/>
            <person name="Zhang Q.J."/>
            <person name="Zhang Y."/>
            <person name="Li K."/>
            <person name="Lu H.F."/>
            <person name="Shi C."/>
            <person name="Zhu S.T."/>
            <person name="Xiao Z.Y."/>
            <person name="Nan H."/>
            <person name="Yue Y."/>
            <person name="Zhu X.G."/>
            <person name="Wu Y."/>
            <person name="Hong X.N."/>
            <person name="Fan G.Y."/>
            <person name="Tong Y."/>
            <person name="Zhang D."/>
            <person name="Mao C.L."/>
            <person name="Liu Y.L."/>
            <person name="Hao S.J."/>
            <person name="Liu W.Q."/>
            <person name="Lv M.Q."/>
            <person name="Zhang H.B."/>
            <person name="Liu Y."/>
            <person name="Hu-Tang G.R."/>
            <person name="Wang J.P."/>
            <person name="Wang J.H."/>
            <person name="Sun Y.H."/>
            <person name="Ni S.B."/>
            <person name="Chen W.B."/>
            <person name="Zhang X.C."/>
            <person name="Jiao Y.N."/>
            <person name="Eichler E.E."/>
            <person name="Li G.H."/>
            <person name="Liu X."/>
            <person name="Gao L.Z."/>
        </authorList>
    </citation>
    <scope>NUCLEOTIDE SEQUENCE [LARGE SCALE GENOMIC DNA]</scope>
    <source>
        <strain evidence="3">cv. GT1</strain>
        <tissue evidence="2">Leaf</tissue>
    </source>
</reference>
<protein>
    <submittedName>
        <fullName evidence="2">Uncharacterized protein</fullName>
    </submittedName>
</protein>
<dbReference type="Proteomes" id="UP000467840">
    <property type="component" value="Chromosome 1"/>
</dbReference>
<feature type="compositionally biased region" description="Basic and acidic residues" evidence="1">
    <location>
        <begin position="31"/>
        <end position="46"/>
    </location>
</feature>
<dbReference type="AlphaFoldDB" id="A0A6A6LCC1"/>
<keyword evidence="3" id="KW-1185">Reference proteome</keyword>
<evidence type="ECO:0000313" key="2">
    <source>
        <dbReference type="EMBL" id="KAF2297948.1"/>
    </source>
</evidence>
<gene>
    <name evidence="2" type="ORF">GH714_006015</name>
</gene>
<proteinExistence type="predicted"/>
<sequence>MYLVMRVYVHNNPSARQRKDEEDIEQYDNQDYQKKEPKADFGKESGDFDDRSGLKVKIVLTKEELQWLMFQLKVNEGKKLEDVLLEIERERERGKVKAWKPSLESILESPEGLEIERL</sequence>
<dbReference type="EMBL" id="JAAGAX010000011">
    <property type="protein sequence ID" value="KAF2297948.1"/>
    <property type="molecule type" value="Genomic_DNA"/>
</dbReference>
<feature type="region of interest" description="Disordered" evidence="1">
    <location>
        <begin position="14"/>
        <end position="46"/>
    </location>
</feature>